<proteinExistence type="predicted"/>
<comment type="caution">
    <text evidence="1">The sequence shown here is derived from an EMBL/GenBank/DDBJ whole genome shotgun (WGS) entry which is preliminary data.</text>
</comment>
<dbReference type="OrthoDB" id="3837807at2"/>
<dbReference type="EMBL" id="SUMC01000011">
    <property type="protein sequence ID" value="TKA10882.1"/>
    <property type="molecule type" value="Genomic_DNA"/>
</dbReference>
<keyword evidence="2" id="KW-1185">Reference proteome</keyword>
<name>A0A4U0SMB0_9ACTN</name>
<dbReference type="SUPFAM" id="SSF55961">
    <property type="entry name" value="Bet v1-like"/>
    <property type="match status" value="1"/>
</dbReference>
<dbReference type="RefSeq" id="WP_136724285.1">
    <property type="nucleotide sequence ID" value="NZ_SUMC01000011.1"/>
</dbReference>
<accession>A0A4U0SMB0</accession>
<evidence type="ECO:0000313" key="2">
    <source>
        <dbReference type="Proteomes" id="UP000305778"/>
    </source>
</evidence>
<gene>
    <name evidence="1" type="ORF">FCI23_14745</name>
</gene>
<organism evidence="1 2">
    <name type="scientific">Actinacidiphila oryziradicis</name>
    <dbReference type="NCBI Taxonomy" id="2571141"/>
    <lineage>
        <taxon>Bacteria</taxon>
        <taxon>Bacillati</taxon>
        <taxon>Actinomycetota</taxon>
        <taxon>Actinomycetes</taxon>
        <taxon>Kitasatosporales</taxon>
        <taxon>Streptomycetaceae</taxon>
        <taxon>Actinacidiphila</taxon>
    </lineage>
</organism>
<dbReference type="Proteomes" id="UP000305778">
    <property type="component" value="Unassembled WGS sequence"/>
</dbReference>
<dbReference type="AlphaFoldDB" id="A0A4U0SMB0"/>
<reference evidence="1 2" key="1">
    <citation type="submission" date="2019-04" db="EMBL/GenBank/DDBJ databases">
        <title>Streptomyces oryziradicis sp. nov., a novel actinomycete isolated from rhizosphere soil of rice (Oryza sativa L.).</title>
        <authorList>
            <person name="Li C."/>
        </authorList>
    </citation>
    <scope>NUCLEOTIDE SEQUENCE [LARGE SCALE GENOMIC DNA]</scope>
    <source>
        <strain evidence="1 2">NEAU-C40</strain>
    </source>
</reference>
<sequence length="180" mass="19843">MTSHLSDDALRKSTGRGWSVWFAALDSWGATRHSHTEIARHLVQAHGVRGWHAQSITNGYEQSRGMRAAGQTCEGDFQASGNKTINVPPVRVTDAFTDAELRRLWLPDGDFTVRTSRPAKSVTADWDGGTSRVSVYVVVRSTAKSQISLSHTKLPDGDSMVAYKAFWKERLAGLKTLLES</sequence>
<protein>
    <recommendedName>
        <fullName evidence="3">DUF4287 domain-containing protein</fullName>
    </recommendedName>
</protein>
<evidence type="ECO:0008006" key="3">
    <source>
        <dbReference type="Google" id="ProtNLM"/>
    </source>
</evidence>
<evidence type="ECO:0000313" key="1">
    <source>
        <dbReference type="EMBL" id="TKA10882.1"/>
    </source>
</evidence>